<dbReference type="InterPro" id="IPR045609">
    <property type="entry name" value="DUF6451"/>
</dbReference>
<accession>A0AAE1ATH0</accession>
<comment type="caution">
    <text evidence="2">The sequence shown here is derived from an EMBL/GenBank/DDBJ whole genome shotgun (WGS) entry which is preliminary data.</text>
</comment>
<dbReference type="Pfam" id="PF20049">
    <property type="entry name" value="DUF6451"/>
    <property type="match status" value="1"/>
</dbReference>
<evidence type="ECO:0000259" key="1">
    <source>
        <dbReference type="Pfam" id="PF20049"/>
    </source>
</evidence>
<organism evidence="2 3">
    <name type="scientific">Elysia crispata</name>
    <name type="common">lettuce slug</name>
    <dbReference type="NCBI Taxonomy" id="231223"/>
    <lineage>
        <taxon>Eukaryota</taxon>
        <taxon>Metazoa</taxon>
        <taxon>Spiralia</taxon>
        <taxon>Lophotrochozoa</taxon>
        <taxon>Mollusca</taxon>
        <taxon>Gastropoda</taxon>
        <taxon>Heterobranchia</taxon>
        <taxon>Euthyneura</taxon>
        <taxon>Panpulmonata</taxon>
        <taxon>Sacoglossa</taxon>
        <taxon>Placobranchoidea</taxon>
        <taxon>Plakobranchidae</taxon>
        <taxon>Elysia</taxon>
    </lineage>
</organism>
<dbReference type="EMBL" id="JAWDGP010001228">
    <property type="protein sequence ID" value="KAK3793480.1"/>
    <property type="molecule type" value="Genomic_DNA"/>
</dbReference>
<dbReference type="AlphaFoldDB" id="A0AAE1ATH0"/>
<protein>
    <recommendedName>
        <fullName evidence="1">DUF6451 domain-containing protein</fullName>
    </recommendedName>
</protein>
<feature type="domain" description="DUF6451" evidence="1">
    <location>
        <begin position="112"/>
        <end position="144"/>
    </location>
</feature>
<evidence type="ECO:0000313" key="3">
    <source>
        <dbReference type="Proteomes" id="UP001283361"/>
    </source>
</evidence>
<proteinExistence type="predicted"/>
<name>A0AAE1ATH0_9GAST</name>
<reference evidence="2" key="1">
    <citation type="journal article" date="2023" name="G3 (Bethesda)">
        <title>A reference genome for the long-term kleptoplast-retaining sea slug Elysia crispata morphotype clarki.</title>
        <authorList>
            <person name="Eastman K.E."/>
            <person name="Pendleton A.L."/>
            <person name="Shaikh M.A."/>
            <person name="Suttiyut T."/>
            <person name="Ogas R."/>
            <person name="Tomko P."/>
            <person name="Gavelis G."/>
            <person name="Widhalm J.R."/>
            <person name="Wisecaver J.H."/>
        </authorList>
    </citation>
    <scope>NUCLEOTIDE SEQUENCE</scope>
    <source>
        <strain evidence="2">ECLA1</strain>
    </source>
</reference>
<dbReference type="PANTHER" id="PTHR47027:SF25">
    <property type="entry name" value="REVERSE TRANSCRIPTASE DOMAIN-CONTAINING PROTEIN"/>
    <property type="match status" value="1"/>
</dbReference>
<dbReference type="Proteomes" id="UP001283361">
    <property type="component" value="Unassembled WGS sequence"/>
</dbReference>
<keyword evidence="3" id="KW-1185">Reference proteome</keyword>
<gene>
    <name evidence="2" type="ORF">RRG08_000682</name>
</gene>
<evidence type="ECO:0000313" key="2">
    <source>
        <dbReference type="EMBL" id="KAK3793480.1"/>
    </source>
</evidence>
<dbReference type="PANTHER" id="PTHR47027">
    <property type="entry name" value="REVERSE TRANSCRIPTASE DOMAIN-CONTAINING PROTEIN"/>
    <property type="match status" value="1"/>
</dbReference>
<sequence length="189" mass="21657">MRDLLVRSRVTTENRLGTCACYRPRCKTCRFVSQSCQDVAVGASKLVPQHFCSPGHQGTSDTEVLGLRLWRGDARSRFNLEQRRIFEMLWWTDKKGGTDADVRVRIGKARAAFKQLKNVWKASKLTKNTKLRLFNTTVKPVLLYGAETWRTTLSTMNRLQTFTNGCLRIILKIKWPEKISCGSKQGKCQ</sequence>